<evidence type="ECO:0000313" key="2">
    <source>
        <dbReference type="EMBL" id="PAT38106.1"/>
    </source>
</evidence>
<evidence type="ECO:0000313" key="3">
    <source>
        <dbReference type="EMBL" id="PAT41243.1"/>
    </source>
</evidence>
<keyword evidence="4" id="KW-1185">Reference proteome</keyword>
<accession>A0A2A2AJV2</accession>
<dbReference type="Proteomes" id="UP000218054">
    <property type="component" value="Unassembled WGS sequence"/>
</dbReference>
<name>A0A2A2AU10_9BURK</name>
<evidence type="ECO:0000256" key="1">
    <source>
        <dbReference type="SAM" id="MobiDB-lite"/>
    </source>
</evidence>
<dbReference type="AlphaFoldDB" id="A0A2A2AU10"/>
<evidence type="ECO:0000313" key="4">
    <source>
        <dbReference type="Proteomes" id="UP000218054"/>
    </source>
</evidence>
<comment type="caution">
    <text evidence="3">The sequence shown here is derived from an EMBL/GenBank/DDBJ whole genome shotgun (WGS) entry which is preliminary data.</text>
</comment>
<protein>
    <submittedName>
        <fullName evidence="3">Uncharacterized protein</fullName>
    </submittedName>
</protein>
<gene>
    <name evidence="3" type="ORF">CK623_03145</name>
    <name evidence="2" type="ORF">CK625_00865</name>
</gene>
<dbReference type="EMBL" id="NSJD01000002">
    <property type="protein sequence ID" value="PAT41243.1"/>
    <property type="molecule type" value="Genomic_DNA"/>
</dbReference>
<reference evidence="4 5" key="1">
    <citation type="submission" date="2017-08" db="EMBL/GenBank/DDBJ databases">
        <title>WGS of Clinical strains of the CDC Group NO-1 linked to zoonotic infections in humans.</title>
        <authorList>
            <person name="Bernier A.-M."/>
            <person name="Bernard K."/>
        </authorList>
    </citation>
    <scope>NUCLEOTIDE SEQUENCE [LARGE SCALE GENOMIC DNA]</scope>
    <source>
        <strain evidence="2 4">NML00-0135</strain>
        <strain evidence="3 5">NML79-0751</strain>
    </source>
</reference>
<dbReference type="RefSeq" id="WP_095538384.1">
    <property type="nucleotide sequence ID" value="NZ_NSJB01000001.1"/>
</dbReference>
<evidence type="ECO:0000313" key="5">
    <source>
        <dbReference type="Proteomes" id="UP000218644"/>
    </source>
</evidence>
<feature type="region of interest" description="Disordered" evidence="1">
    <location>
        <begin position="1"/>
        <end position="29"/>
    </location>
</feature>
<accession>A0A2A2AU10</accession>
<feature type="compositionally biased region" description="Low complexity" evidence="1">
    <location>
        <begin position="10"/>
        <end position="28"/>
    </location>
</feature>
<dbReference type="EMBL" id="NSJB01000001">
    <property type="protein sequence ID" value="PAT38106.1"/>
    <property type="molecule type" value="Genomic_DNA"/>
</dbReference>
<dbReference type="Proteomes" id="UP000218644">
    <property type="component" value="Unassembled WGS sequence"/>
</dbReference>
<sequence>MQHEQHHHAAAPAQAANANTDADVATPASAPHTERYAISGIAQWQQTLEKLLRTAEQQACARIVCCSPDFCGWPLSSAPLLDALQDWLRPQRQLILIANQFDTLMRQQPRFVAWRTRWDNVVQGRKVARQFTRETPSFALAGRQSIWLSNPDFFTGIYGNDPALAQQVGEQAQEWLENRSSIGFASRTLGL</sequence>
<organism evidence="3 5">
    <name type="scientific">Vandammella animalimorsus</name>
    <dbReference type="NCBI Taxonomy" id="2029117"/>
    <lineage>
        <taxon>Bacteria</taxon>
        <taxon>Pseudomonadati</taxon>
        <taxon>Pseudomonadota</taxon>
        <taxon>Betaproteobacteria</taxon>
        <taxon>Burkholderiales</taxon>
        <taxon>Comamonadaceae</taxon>
        <taxon>Vandammella</taxon>
    </lineage>
</organism>
<proteinExistence type="predicted"/>